<dbReference type="EMBL" id="JAEUBG010003130">
    <property type="protein sequence ID" value="KAH3683443.1"/>
    <property type="molecule type" value="Genomic_DNA"/>
</dbReference>
<name>A0A9P8Q392_WICPI</name>
<dbReference type="GO" id="GO:0051301">
    <property type="term" value="P:cell division"/>
    <property type="evidence" value="ECO:0007669"/>
    <property type="project" value="UniProtKB-KW"/>
</dbReference>
<organism evidence="16 17">
    <name type="scientific">Wickerhamomyces pijperi</name>
    <name type="common">Yeast</name>
    <name type="synonym">Pichia pijperi</name>
    <dbReference type="NCBI Taxonomy" id="599730"/>
    <lineage>
        <taxon>Eukaryota</taxon>
        <taxon>Fungi</taxon>
        <taxon>Dikarya</taxon>
        <taxon>Ascomycota</taxon>
        <taxon>Saccharomycotina</taxon>
        <taxon>Saccharomycetes</taxon>
        <taxon>Phaffomycetales</taxon>
        <taxon>Wickerhamomycetaceae</taxon>
        <taxon>Wickerhamomyces</taxon>
    </lineage>
</organism>
<reference evidence="16" key="2">
    <citation type="submission" date="2021-01" db="EMBL/GenBank/DDBJ databases">
        <authorList>
            <person name="Schikora-Tamarit M.A."/>
        </authorList>
    </citation>
    <scope>NUCLEOTIDE SEQUENCE</scope>
    <source>
        <strain evidence="16">CBS2887</strain>
    </source>
</reference>
<dbReference type="Pfam" id="PF12861">
    <property type="entry name" value="zf-ANAPC11"/>
    <property type="match status" value="1"/>
</dbReference>
<reference evidence="16" key="1">
    <citation type="journal article" date="2021" name="Open Biol.">
        <title>Shared evolutionary footprints suggest mitochondrial oxidative damage underlies multiple complex I losses in fungi.</title>
        <authorList>
            <person name="Schikora-Tamarit M.A."/>
            <person name="Marcet-Houben M."/>
            <person name="Nosek J."/>
            <person name="Gabaldon T."/>
        </authorList>
    </citation>
    <scope>NUCLEOTIDE SEQUENCE</scope>
    <source>
        <strain evidence="16">CBS2887</strain>
    </source>
</reference>
<comment type="caution">
    <text evidence="16">The sequence shown here is derived from an EMBL/GenBank/DDBJ whole genome shotgun (WGS) entry which is preliminary data.</text>
</comment>
<feature type="region of interest" description="Disordered" evidence="14">
    <location>
        <begin position="84"/>
        <end position="114"/>
    </location>
</feature>
<dbReference type="InterPro" id="IPR024991">
    <property type="entry name" value="RING-H2_APC11"/>
</dbReference>
<dbReference type="GO" id="GO:0031145">
    <property type="term" value="P:anaphase-promoting complex-dependent catabolic process"/>
    <property type="evidence" value="ECO:0007669"/>
    <property type="project" value="InterPro"/>
</dbReference>
<comment type="pathway">
    <text evidence="2">Protein modification; protein ubiquitination.</text>
</comment>
<dbReference type="InterPro" id="IPR051031">
    <property type="entry name" value="RING-box_E3_Ubiquitin_Ligase"/>
</dbReference>
<sequence length="114" mass="12652">MKITITGWKGVATWSWNVPNDEVCGICRVSFDGTCSTCKYPGDECPLVVGVCSHRFHMHCIVRWLEVETSKNLCPMCRRTFEAEQNDDEEGGNEASGSSARDLNMAPQSSAIFD</sequence>
<dbReference type="PROSITE" id="PS50089">
    <property type="entry name" value="ZF_RING_2"/>
    <property type="match status" value="1"/>
</dbReference>
<keyword evidence="10" id="KW-0862">Zinc</keyword>
<keyword evidence="11" id="KW-0539">Nucleus</keyword>
<gene>
    <name evidence="16" type="ORF">WICPIJ_005600</name>
</gene>
<evidence type="ECO:0000259" key="15">
    <source>
        <dbReference type="PROSITE" id="PS50089"/>
    </source>
</evidence>
<evidence type="ECO:0000256" key="1">
    <source>
        <dbReference type="ARBA" id="ARBA00004123"/>
    </source>
</evidence>
<dbReference type="PANTHER" id="PTHR11210">
    <property type="entry name" value="RING BOX"/>
    <property type="match status" value="1"/>
</dbReference>
<evidence type="ECO:0000256" key="5">
    <source>
        <dbReference type="ARBA" id="ARBA00022618"/>
    </source>
</evidence>
<dbReference type="InterPro" id="IPR001841">
    <property type="entry name" value="Znf_RING"/>
</dbReference>
<evidence type="ECO:0000256" key="13">
    <source>
        <dbReference type="PROSITE-ProRule" id="PRU00175"/>
    </source>
</evidence>
<dbReference type="GO" id="GO:0061630">
    <property type="term" value="F:ubiquitin protein ligase activity"/>
    <property type="evidence" value="ECO:0007669"/>
    <property type="project" value="InterPro"/>
</dbReference>
<keyword evidence="17" id="KW-1185">Reference proteome</keyword>
<keyword evidence="8" id="KW-0498">Mitosis</keyword>
<evidence type="ECO:0000256" key="12">
    <source>
        <dbReference type="ARBA" id="ARBA00023306"/>
    </source>
</evidence>
<keyword evidence="7 13" id="KW-0863">Zinc-finger</keyword>
<proteinExistence type="inferred from homology"/>
<evidence type="ECO:0000256" key="2">
    <source>
        <dbReference type="ARBA" id="ARBA00004906"/>
    </source>
</evidence>
<evidence type="ECO:0000256" key="9">
    <source>
        <dbReference type="ARBA" id="ARBA00022786"/>
    </source>
</evidence>
<keyword evidence="5" id="KW-0132">Cell division</keyword>
<keyword evidence="12" id="KW-0131">Cell cycle</keyword>
<comment type="subcellular location">
    <subcellularLocation>
        <location evidence="1">Nucleus</location>
    </subcellularLocation>
</comment>
<keyword evidence="9" id="KW-0833">Ubl conjugation pathway</keyword>
<dbReference type="InterPro" id="IPR013083">
    <property type="entry name" value="Znf_RING/FYVE/PHD"/>
</dbReference>
<dbReference type="OrthoDB" id="1681166at2759"/>
<evidence type="ECO:0000256" key="11">
    <source>
        <dbReference type="ARBA" id="ARBA00023242"/>
    </source>
</evidence>
<evidence type="ECO:0000313" key="16">
    <source>
        <dbReference type="EMBL" id="KAH3683443.1"/>
    </source>
</evidence>
<dbReference type="Proteomes" id="UP000774326">
    <property type="component" value="Unassembled WGS sequence"/>
</dbReference>
<evidence type="ECO:0000256" key="8">
    <source>
        <dbReference type="ARBA" id="ARBA00022776"/>
    </source>
</evidence>
<feature type="compositionally biased region" description="Polar residues" evidence="14">
    <location>
        <begin position="95"/>
        <end position="114"/>
    </location>
</feature>
<accession>A0A9P8Q392</accession>
<dbReference type="GO" id="GO:0008270">
    <property type="term" value="F:zinc ion binding"/>
    <property type="evidence" value="ECO:0007669"/>
    <property type="project" value="UniProtKB-KW"/>
</dbReference>
<feature type="domain" description="RING-type" evidence="15">
    <location>
        <begin position="35"/>
        <end position="78"/>
    </location>
</feature>
<evidence type="ECO:0000256" key="4">
    <source>
        <dbReference type="ARBA" id="ARBA00013928"/>
    </source>
</evidence>
<dbReference type="FunFam" id="3.30.40.10:FF:000111">
    <property type="entry name" value="Anaphase-promoting complex subunit 11"/>
    <property type="match status" value="1"/>
</dbReference>
<evidence type="ECO:0000256" key="7">
    <source>
        <dbReference type="ARBA" id="ARBA00022771"/>
    </source>
</evidence>
<dbReference type="CDD" id="cd16456">
    <property type="entry name" value="RING-H2_APC11"/>
    <property type="match status" value="1"/>
</dbReference>
<dbReference type="GO" id="GO:0005680">
    <property type="term" value="C:anaphase-promoting complex"/>
    <property type="evidence" value="ECO:0007669"/>
    <property type="project" value="InterPro"/>
</dbReference>
<evidence type="ECO:0000256" key="14">
    <source>
        <dbReference type="SAM" id="MobiDB-lite"/>
    </source>
</evidence>
<dbReference type="GO" id="GO:0097602">
    <property type="term" value="F:cullin family protein binding"/>
    <property type="evidence" value="ECO:0007669"/>
    <property type="project" value="InterPro"/>
</dbReference>
<dbReference type="AlphaFoldDB" id="A0A9P8Q392"/>
<comment type="similarity">
    <text evidence="3">Belongs to the RING-box family.</text>
</comment>
<evidence type="ECO:0000313" key="17">
    <source>
        <dbReference type="Proteomes" id="UP000774326"/>
    </source>
</evidence>
<keyword evidence="6" id="KW-0479">Metal-binding</keyword>
<protein>
    <recommendedName>
        <fullName evidence="4">Anaphase-promoting complex subunit 11</fullName>
    </recommendedName>
</protein>
<dbReference type="SUPFAM" id="SSF57850">
    <property type="entry name" value="RING/U-box"/>
    <property type="match status" value="1"/>
</dbReference>
<evidence type="ECO:0000256" key="6">
    <source>
        <dbReference type="ARBA" id="ARBA00022723"/>
    </source>
</evidence>
<dbReference type="Gene3D" id="3.30.40.10">
    <property type="entry name" value="Zinc/RING finger domain, C3HC4 (zinc finger)"/>
    <property type="match status" value="1"/>
</dbReference>
<evidence type="ECO:0000256" key="10">
    <source>
        <dbReference type="ARBA" id="ARBA00022833"/>
    </source>
</evidence>
<evidence type="ECO:0000256" key="3">
    <source>
        <dbReference type="ARBA" id="ARBA00009273"/>
    </source>
</evidence>